<dbReference type="Pfam" id="PF16733">
    <property type="entry name" value="NRho"/>
    <property type="match status" value="1"/>
</dbReference>
<dbReference type="InterPro" id="IPR050925">
    <property type="entry name" value="Rhomboid_protease_S54"/>
</dbReference>
<evidence type="ECO:0000256" key="5">
    <source>
        <dbReference type="ARBA" id="ARBA00022989"/>
    </source>
</evidence>
<evidence type="ECO:0000313" key="10">
    <source>
        <dbReference type="EMBL" id="MCL6272097.1"/>
    </source>
</evidence>
<evidence type="ECO:0000256" key="2">
    <source>
        <dbReference type="ARBA" id="ARBA00009045"/>
    </source>
</evidence>
<dbReference type="InterPro" id="IPR022764">
    <property type="entry name" value="Peptidase_S54_rhomboid_dom"/>
</dbReference>
<keyword evidence="3 7" id="KW-0812">Transmembrane</keyword>
<comment type="subcellular location">
    <subcellularLocation>
        <location evidence="1">Membrane</location>
        <topology evidence="1">Multi-pass membrane protein</topology>
    </subcellularLocation>
</comment>
<protein>
    <submittedName>
        <fullName evidence="10">Rhomboid family intramembrane serine protease</fullName>
        <ecNumber evidence="10">3.4.21.105</ecNumber>
    </submittedName>
</protein>
<feature type="transmembrane region" description="Helical" evidence="7">
    <location>
        <begin position="263"/>
        <end position="280"/>
    </location>
</feature>
<dbReference type="InterPro" id="IPR035952">
    <property type="entry name" value="Rhomboid-like_sf"/>
</dbReference>
<evidence type="ECO:0000259" key="8">
    <source>
        <dbReference type="Pfam" id="PF01694"/>
    </source>
</evidence>
<reference evidence="10 11" key="1">
    <citation type="submission" date="2022-05" db="EMBL/GenBank/DDBJ databases">
        <authorList>
            <person name="Park J.-S."/>
        </authorList>
    </citation>
    <scope>NUCLEOTIDE SEQUENCE [LARGE SCALE GENOMIC DNA]</scope>
    <source>
        <strain evidence="10 11">2012CJ34-2</strain>
    </source>
</reference>
<evidence type="ECO:0000256" key="1">
    <source>
        <dbReference type="ARBA" id="ARBA00004141"/>
    </source>
</evidence>
<evidence type="ECO:0000256" key="7">
    <source>
        <dbReference type="SAM" id="Phobius"/>
    </source>
</evidence>
<dbReference type="SUPFAM" id="SSF144091">
    <property type="entry name" value="Rhomboid-like"/>
    <property type="match status" value="1"/>
</dbReference>
<organism evidence="10 11">
    <name type="scientific">Parendozoicomonas callyspongiae</name>
    <dbReference type="NCBI Taxonomy" id="2942213"/>
    <lineage>
        <taxon>Bacteria</taxon>
        <taxon>Pseudomonadati</taxon>
        <taxon>Pseudomonadota</taxon>
        <taxon>Gammaproteobacteria</taxon>
        <taxon>Oceanospirillales</taxon>
        <taxon>Endozoicomonadaceae</taxon>
        <taxon>Parendozoicomonas</taxon>
    </lineage>
</organism>
<keyword evidence="6 7" id="KW-0472">Membrane</keyword>
<evidence type="ECO:0000256" key="3">
    <source>
        <dbReference type="ARBA" id="ARBA00022692"/>
    </source>
</evidence>
<dbReference type="EMBL" id="JAMFLX010000045">
    <property type="protein sequence ID" value="MCL6272097.1"/>
    <property type="molecule type" value="Genomic_DNA"/>
</dbReference>
<keyword evidence="4 10" id="KW-0378">Hydrolase</keyword>
<proteinExistence type="inferred from homology"/>
<keyword evidence="10" id="KW-0645">Protease</keyword>
<dbReference type="InterPro" id="IPR038244">
    <property type="entry name" value="NRho_sf"/>
</dbReference>
<gene>
    <name evidence="10" type="ORF">M3P05_19425</name>
</gene>
<feature type="transmembrane region" description="Helical" evidence="7">
    <location>
        <begin position="177"/>
        <end position="199"/>
    </location>
</feature>
<comment type="caution">
    <text evidence="10">The sequence shown here is derived from an EMBL/GenBank/DDBJ whole genome shotgun (WGS) entry which is preliminary data.</text>
</comment>
<dbReference type="Gene3D" id="1.20.1540.10">
    <property type="entry name" value="Rhomboid-like"/>
    <property type="match status" value="1"/>
</dbReference>
<accession>A0ABT0PL26</accession>
<evidence type="ECO:0000256" key="4">
    <source>
        <dbReference type="ARBA" id="ARBA00022801"/>
    </source>
</evidence>
<dbReference type="GO" id="GO:0008233">
    <property type="term" value="F:peptidase activity"/>
    <property type="evidence" value="ECO:0007669"/>
    <property type="project" value="UniProtKB-KW"/>
</dbReference>
<keyword evidence="5 7" id="KW-1133">Transmembrane helix</keyword>
<dbReference type="GO" id="GO:0006508">
    <property type="term" value="P:proteolysis"/>
    <property type="evidence" value="ECO:0007669"/>
    <property type="project" value="UniProtKB-KW"/>
</dbReference>
<dbReference type="PANTHER" id="PTHR43731">
    <property type="entry name" value="RHOMBOID PROTEASE"/>
    <property type="match status" value="1"/>
</dbReference>
<feature type="transmembrane region" description="Helical" evidence="7">
    <location>
        <begin position="205"/>
        <end position="223"/>
    </location>
</feature>
<evidence type="ECO:0000313" key="11">
    <source>
        <dbReference type="Proteomes" id="UP001203338"/>
    </source>
</evidence>
<dbReference type="Proteomes" id="UP001203338">
    <property type="component" value="Unassembled WGS sequence"/>
</dbReference>
<dbReference type="RefSeq" id="WP_249701779.1">
    <property type="nucleotide sequence ID" value="NZ_JAMFLX010000045.1"/>
</dbReference>
<dbReference type="InterPro" id="IPR031976">
    <property type="entry name" value="NRho"/>
</dbReference>
<feature type="transmembrane region" description="Helical" evidence="7">
    <location>
        <begin position="235"/>
        <end position="257"/>
    </location>
</feature>
<dbReference type="PANTHER" id="PTHR43731:SF14">
    <property type="entry name" value="PRESENILIN-ASSOCIATED RHOMBOID-LIKE PROTEIN, MITOCHONDRIAL"/>
    <property type="match status" value="1"/>
</dbReference>
<comment type="similarity">
    <text evidence="2">Belongs to the peptidase S54 family.</text>
</comment>
<feature type="domain" description="Rhomboid protease N-terminal" evidence="9">
    <location>
        <begin position="2"/>
        <end position="61"/>
    </location>
</feature>
<feature type="domain" description="Peptidase S54 rhomboid" evidence="8">
    <location>
        <begin position="139"/>
        <end position="280"/>
    </location>
</feature>
<keyword evidence="11" id="KW-1185">Reference proteome</keyword>
<name>A0ABT0PL26_9GAMM</name>
<dbReference type="EC" id="3.4.21.105" evidence="10"/>
<feature type="transmembrane region" description="Helical" evidence="7">
    <location>
        <begin position="88"/>
        <end position="107"/>
    </location>
</feature>
<evidence type="ECO:0000259" key="9">
    <source>
        <dbReference type="Pfam" id="PF16733"/>
    </source>
</evidence>
<dbReference type="Gene3D" id="3.30.70.2080">
    <property type="match status" value="1"/>
</dbReference>
<dbReference type="Pfam" id="PF01694">
    <property type="entry name" value="Rhomboid"/>
    <property type="match status" value="1"/>
</dbReference>
<feature type="transmembrane region" description="Helical" evidence="7">
    <location>
        <begin position="144"/>
        <end position="165"/>
    </location>
</feature>
<sequence>MIRVFDLPAEEDLLPFTAFLWQQGIVHRITEEGGRQVLWVEQTDHYPVVQQYYQDWKAGLLQLGKVKAKWRTGGLASGPLGDWRQIPVTILLLLGCLIVAVITRLGANDVTAALFTMNDYVVKGQYIHYATLQSMLEMGEYWRLITPVFLHFGIAHLLFNALWVMDFGRRIELQHKGLFLIGLVAFTGIVSNILQYTVMDGFPRFGGMSGVIYGLLGFCWIREKEYPKAYDVPSGIYMFMLVWLVIGFTGVLDLLGFGKVANAAHAGGLLSGVAAGWLYNRRAKRRAG</sequence>
<evidence type="ECO:0000256" key="6">
    <source>
        <dbReference type="ARBA" id="ARBA00023136"/>
    </source>
</evidence>